<comment type="caution">
    <text evidence="2">The sequence shown here is derived from an EMBL/GenBank/DDBJ whole genome shotgun (WGS) entry which is preliminary data.</text>
</comment>
<evidence type="ECO:0000256" key="1">
    <source>
        <dbReference type="SAM" id="Phobius"/>
    </source>
</evidence>
<dbReference type="Pfam" id="PF10935">
    <property type="entry name" value="DUF2637"/>
    <property type="match status" value="1"/>
</dbReference>
<keyword evidence="1" id="KW-1133">Transmembrane helix</keyword>
<proteinExistence type="predicted"/>
<gene>
    <name evidence="2" type="ORF">FNQ90_05270</name>
</gene>
<feature type="transmembrane region" description="Helical" evidence="1">
    <location>
        <begin position="48"/>
        <end position="69"/>
    </location>
</feature>
<evidence type="ECO:0000313" key="2">
    <source>
        <dbReference type="EMBL" id="MBB0243532.1"/>
    </source>
</evidence>
<keyword evidence="1" id="KW-0812">Transmembrane</keyword>
<feature type="transmembrane region" description="Helical" evidence="1">
    <location>
        <begin position="9"/>
        <end position="28"/>
    </location>
</feature>
<dbReference type="InterPro" id="IPR021235">
    <property type="entry name" value="DUF2637"/>
</dbReference>
<evidence type="ECO:0000313" key="3">
    <source>
        <dbReference type="Proteomes" id="UP000538929"/>
    </source>
</evidence>
<protein>
    <submittedName>
        <fullName evidence="2">DUF2637 domain-containing protein</fullName>
    </submittedName>
</protein>
<feature type="transmembrane region" description="Helical" evidence="1">
    <location>
        <begin position="76"/>
        <end position="97"/>
    </location>
</feature>
<dbReference type="AlphaFoldDB" id="A0A7W3TB47"/>
<dbReference type="EMBL" id="VKHT01000088">
    <property type="protein sequence ID" value="MBB0243532.1"/>
    <property type="molecule type" value="Genomic_DNA"/>
</dbReference>
<name>A0A7W3TB47_9ACTN</name>
<accession>A0A7W3TB47</accession>
<keyword evidence="3" id="KW-1185">Reference proteome</keyword>
<reference evidence="3" key="1">
    <citation type="submission" date="2019-10" db="EMBL/GenBank/DDBJ databases">
        <title>Streptomyces sp. nov., a novel actinobacterium isolated from alkaline environment.</title>
        <authorList>
            <person name="Golinska P."/>
        </authorList>
    </citation>
    <scope>NUCLEOTIDE SEQUENCE [LARGE SCALE GENOMIC DNA]</scope>
    <source>
        <strain evidence="3">DSM 42118</strain>
    </source>
</reference>
<sequence>MTRSTADRLIVIGAAVVIVALTGAAFWLSYAHLAEIAEAHGLSGARAWAWPATLDLGIIAGELLMLRAAIQKRVDWWAIALTVAGAGGSIVLNVWGVGANAEALDYVVAAVPPSAALLAFAVMMRQVHRWLAHTGPAPVVADPVVPLDAPVVVHPDVEVTIDRVPPVPVDHPAPVGHRAPVVPATLPPAPAVEAREMTGAVPAEAPRRVVTEVVALTPAELRRRARSLHRRAVTATGRPVTIEALRTELGLSRRDAAALRREVVTGTEQEGEQR</sequence>
<organism evidence="2 3">
    <name type="scientific">Streptomyces alkaliphilus</name>
    <dbReference type="NCBI Taxonomy" id="1472722"/>
    <lineage>
        <taxon>Bacteria</taxon>
        <taxon>Bacillati</taxon>
        <taxon>Actinomycetota</taxon>
        <taxon>Actinomycetes</taxon>
        <taxon>Kitasatosporales</taxon>
        <taxon>Streptomycetaceae</taxon>
        <taxon>Streptomyces</taxon>
    </lineage>
</organism>
<dbReference type="RefSeq" id="WP_182605188.1">
    <property type="nucleotide sequence ID" value="NZ_VKHT01000088.1"/>
</dbReference>
<feature type="transmembrane region" description="Helical" evidence="1">
    <location>
        <begin position="103"/>
        <end position="123"/>
    </location>
</feature>
<keyword evidence="1" id="KW-0472">Membrane</keyword>
<dbReference type="Proteomes" id="UP000538929">
    <property type="component" value="Unassembled WGS sequence"/>
</dbReference>